<gene>
    <name evidence="6" type="ORF">A5CBH24_19810</name>
</gene>
<dbReference type="EMBL" id="AP019735">
    <property type="protein sequence ID" value="BBL04668.1"/>
    <property type="molecule type" value="Genomic_DNA"/>
</dbReference>
<accession>A0A4Y1WX25</accession>
<proteinExistence type="inferred from homology"/>
<keyword evidence="5" id="KW-0472">Membrane</keyword>
<evidence type="ECO:0000256" key="4">
    <source>
        <dbReference type="ARBA" id="ARBA00022989"/>
    </source>
</evidence>
<dbReference type="GeneID" id="78342699"/>
<name>A0A3D3YKS1_9BACT</name>
<dbReference type="STRING" id="1118061.GCA_000311925_00705"/>
<dbReference type="OrthoDB" id="9773730at2"/>
<keyword evidence="7" id="KW-1185">Reference proteome</keyword>
<accession>A0A4Y1XLA6</accession>
<dbReference type="GO" id="GO:0016020">
    <property type="term" value="C:membrane"/>
    <property type="evidence" value="ECO:0007669"/>
    <property type="project" value="UniProtKB-SubCell"/>
</dbReference>
<accession>A0A3D3YKS1</accession>
<reference evidence="7" key="1">
    <citation type="submission" date="2019-06" db="EMBL/GenBank/DDBJ databases">
        <title>Alistipes onderdonkii subsp. vulgaris subsp. nov., Alistipes dispar sp. nov. and Alistipes communis sp. nov., isolated from human faeces, and creation of Alistipes onderdonkii subsp. onderdonkii subsp. nov.</title>
        <authorList>
            <person name="Sakamoto M."/>
            <person name="Ikeyama N."/>
            <person name="Ogata Y."/>
            <person name="Suda W."/>
            <person name="Iino T."/>
            <person name="Hattori M."/>
            <person name="Ohkuma M."/>
        </authorList>
    </citation>
    <scope>NUCLEOTIDE SEQUENCE [LARGE SCALE GENOMIC DNA]</scope>
    <source>
        <strain evidence="7">5CBH24</strain>
    </source>
</reference>
<evidence type="ECO:0000256" key="1">
    <source>
        <dbReference type="ARBA" id="ARBA00004141"/>
    </source>
</evidence>
<evidence type="ECO:0000256" key="3">
    <source>
        <dbReference type="ARBA" id="ARBA00022692"/>
    </source>
</evidence>
<dbReference type="InterPro" id="IPR002549">
    <property type="entry name" value="AI-2E-like"/>
</dbReference>
<protein>
    <submittedName>
        <fullName evidence="6">AI-2E family transporter</fullName>
    </submittedName>
</protein>
<dbReference type="KEGG" id="acou:A5CBH24_19810"/>
<dbReference type="Proteomes" id="UP000318946">
    <property type="component" value="Chromosome"/>
</dbReference>
<evidence type="ECO:0000313" key="6">
    <source>
        <dbReference type="EMBL" id="BBL04668.1"/>
    </source>
</evidence>
<sequence length="346" mass="38647">MRSVKEQYWRYSLFVIILVLGVVIFAELTPYIGGLLGAMTIYVLLRRQMRYLTVRRRWRRSLAASVLLVEAIVCFLIPLSGIVWMFVDKVQDFTLDPQSLISSIRHVSEQIRLRIGYDLLQDSNISSMVAVITRFGQAFLQGIFSFGVNIVMLLFVLYFMLIGGTRMENYCRAMLPFNATVARNVTNEIYMIVRSNAIGIPLIAVVQGSIAYAGYLVCGVPSALFWGVVTCFATILPVVGTALVWVPLAAYLAVEGSWGAAVGLMAYGVLVVTQSDNVIRFILQKRMADTHPLVTILGVLIGLPLFGFMGVIFGPLLLAMFVFFVHIFKRKYLDGAETARLFVPDR</sequence>
<evidence type="ECO:0000256" key="5">
    <source>
        <dbReference type="ARBA" id="ARBA00023136"/>
    </source>
</evidence>
<dbReference type="Pfam" id="PF01594">
    <property type="entry name" value="AI-2E_transport"/>
    <property type="match status" value="1"/>
</dbReference>
<comment type="subcellular location">
    <subcellularLocation>
        <location evidence="1">Membrane</location>
        <topology evidence="1">Multi-pass membrane protein</topology>
    </subcellularLocation>
</comment>
<dbReference type="RefSeq" id="WP_019129920.1">
    <property type="nucleotide sequence ID" value="NZ_AP019735.1"/>
</dbReference>
<comment type="similarity">
    <text evidence="2">Belongs to the autoinducer-2 exporter (AI-2E) (TC 2.A.86) family.</text>
</comment>
<organism evidence="6 7">
    <name type="scientific">Alistipes communis</name>
    <dbReference type="NCBI Taxonomy" id="2585118"/>
    <lineage>
        <taxon>Bacteria</taxon>
        <taxon>Pseudomonadati</taxon>
        <taxon>Bacteroidota</taxon>
        <taxon>Bacteroidia</taxon>
        <taxon>Bacteroidales</taxon>
        <taxon>Rikenellaceae</taxon>
        <taxon>Alistipes</taxon>
    </lineage>
</organism>
<keyword evidence="4" id="KW-1133">Transmembrane helix</keyword>
<keyword evidence="3" id="KW-0812">Transmembrane</keyword>
<dbReference type="PANTHER" id="PTHR21716:SF4">
    <property type="entry name" value="TRANSMEMBRANE PROTEIN 245"/>
    <property type="match status" value="1"/>
</dbReference>
<evidence type="ECO:0000256" key="2">
    <source>
        <dbReference type="ARBA" id="ARBA00009773"/>
    </source>
</evidence>
<evidence type="ECO:0000313" key="7">
    <source>
        <dbReference type="Proteomes" id="UP000318946"/>
    </source>
</evidence>
<dbReference type="AlphaFoldDB" id="A0A3D3YKS1"/>
<dbReference type="PANTHER" id="PTHR21716">
    <property type="entry name" value="TRANSMEMBRANE PROTEIN"/>
    <property type="match status" value="1"/>
</dbReference>